<protein>
    <submittedName>
        <fullName evidence="2">Uncharacterized protein</fullName>
    </submittedName>
</protein>
<reference evidence="3" key="1">
    <citation type="journal article" date="2017" name="Nat. Ecol. Evol.">
        <title>Genome expansion and lineage-specific genetic innovations in the forest pathogenic fungi Armillaria.</title>
        <authorList>
            <person name="Sipos G."/>
            <person name="Prasanna A.N."/>
            <person name="Walter M.C."/>
            <person name="O'Connor E."/>
            <person name="Balint B."/>
            <person name="Krizsan K."/>
            <person name="Kiss B."/>
            <person name="Hess J."/>
            <person name="Varga T."/>
            <person name="Slot J."/>
            <person name="Riley R."/>
            <person name="Boka B."/>
            <person name="Rigling D."/>
            <person name="Barry K."/>
            <person name="Lee J."/>
            <person name="Mihaltcheva S."/>
            <person name="LaButti K."/>
            <person name="Lipzen A."/>
            <person name="Waldron R."/>
            <person name="Moloney N.M."/>
            <person name="Sperisen C."/>
            <person name="Kredics L."/>
            <person name="Vagvoelgyi C."/>
            <person name="Patrignani A."/>
            <person name="Fitzpatrick D."/>
            <person name="Nagy I."/>
            <person name="Doyle S."/>
            <person name="Anderson J.B."/>
            <person name="Grigoriev I.V."/>
            <person name="Gueldener U."/>
            <person name="Muensterkoetter M."/>
            <person name="Nagy L.G."/>
        </authorList>
    </citation>
    <scope>NUCLEOTIDE SEQUENCE [LARGE SCALE GENOMIC DNA]</scope>
    <source>
        <strain evidence="3">Ar21-2</strain>
    </source>
</reference>
<name>A0A2H3D5Z6_ARMGA</name>
<gene>
    <name evidence="2" type="ORF">ARMGADRAFT_1035683</name>
</gene>
<evidence type="ECO:0000313" key="3">
    <source>
        <dbReference type="Proteomes" id="UP000217790"/>
    </source>
</evidence>
<feature type="transmembrane region" description="Helical" evidence="1">
    <location>
        <begin position="64"/>
        <end position="86"/>
    </location>
</feature>
<keyword evidence="3" id="KW-1185">Reference proteome</keyword>
<evidence type="ECO:0000313" key="2">
    <source>
        <dbReference type="EMBL" id="PBK86228.1"/>
    </source>
</evidence>
<keyword evidence="1" id="KW-1133">Transmembrane helix</keyword>
<keyword evidence="1" id="KW-0812">Transmembrane</keyword>
<feature type="transmembrane region" description="Helical" evidence="1">
    <location>
        <begin position="239"/>
        <end position="260"/>
    </location>
</feature>
<dbReference type="OrthoDB" id="2674421at2759"/>
<sequence length="357" mass="41157">MFFGPKKWSTNGDCDLQLSHTTFYGIMVTTRPSWKHQNLVIWCKTQYCMNSVKSRLAFPVKDSYLSVNITLFIVWLKDVLLLRILTIPDIAKGRCMRDCPVPCPVHSKDAMPEISKSFLQQNYHSQGWSRRLNGPYRHVNISRSPITLWTTHVHPKGAKYFLRKDNRWTIVTDANITHAPTFTAIQHFIDGLVAMQQTIAHTEEIFHANDVDLVLDIVQDETGHVICKYYLAYHLTRKLILVTLLISIVFQLLSVIQMYAIKAQFWHHWALYPSIACLSQYVLKELCDQICHGISDSLISPMSMVAHAPEELRTMLEVLPMEVTEIANAPGRCRILFILLKHFAKEKLSNFHREPAV</sequence>
<dbReference type="EMBL" id="KZ293685">
    <property type="protein sequence ID" value="PBK86228.1"/>
    <property type="molecule type" value="Genomic_DNA"/>
</dbReference>
<dbReference type="Proteomes" id="UP000217790">
    <property type="component" value="Unassembled WGS sequence"/>
</dbReference>
<evidence type="ECO:0000256" key="1">
    <source>
        <dbReference type="SAM" id="Phobius"/>
    </source>
</evidence>
<dbReference type="AlphaFoldDB" id="A0A2H3D5Z6"/>
<accession>A0A2H3D5Z6</accession>
<organism evidence="2 3">
    <name type="scientific">Armillaria gallica</name>
    <name type="common">Bulbous honey fungus</name>
    <name type="synonym">Armillaria bulbosa</name>
    <dbReference type="NCBI Taxonomy" id="47427"/>
    <lineage>
        <taxon>Eukaryota</taxon>
        <taxon>Fungi</taxon>
        <taxon>Dikarya</taxon>
        <taxon>Basidiomycota</taxon>
        <taxon>Agaricomycotina</taxon>
        <taxon>Agaricomycetes</taxon>
        <taxon>Agaricomycetidae</taxon>
        <taxon>Agaricales</taxon>
        <taxon>Marasmiineae</taxon>
        <taxon>Physalacriaceae</taxon>
        <taxon>Armillaria</taxon>
    </lineage>
</organism>
<proteinExistence type="predicted"/>
<dbReference type="InParanoid" id="A0A2H3D5Z6"/>
<keyword evidence="1" id="KW-0472">Membrane</keyword>